<dbReference type="EMBL" id="JAUHMF010000001">
    <property type="protein sequence ID" value="MDT8897494.1"/>
    <property type="molecule type" value="Genomic_DNA"/>
</dbReference>
<keyword evidence="7" id="KW-0411">Iron-sulfur</keyword>
<feature type="domain" description="4Fe-4S ferredoxin-type" evidence="10">
    <location>
        <begin position="183"/>
        <end position="212"/>
    </location>
</feature>
<dbReference type="PROSITE" id="PS51379">
    <property type="entry name" value="4FE4S_FER_2"/>
    <property type="match status" value="2"/>
</dbReference>
<dbReference type="PANTHER" id="PTHR43105:SF14">
    <property type="entry name" value="FORMATE DEHYDROGENASE H"/>
    <property type="match status" value="1"/>
</dbReference>
<evidence type="ECO:0000256" key="1">
    <source>
        <dbReference type="ARBA" id="ARBA00007023"/>
    </source>
</evidence>
<evidence type="ECO:0000313" key="12">
    <source>
        <dbReference type="EMBL" id="MDT8897494.1"/>
    </source>
</evidence>
<dbReference type="SUPFAM" id="SSF54292">
    <property type="entry name" value="2Fe-2S ferredoxin-like"/>
    <property type="match status" value="1"/>
</dbReference>
<dbReference type="GO" id="GO:0008863">
    <property type="term" value="F:formate dehydrogenase (NAD+) activity"/>
    <property type="evidence" value="ECO:0007669"/>
    <property type="project" value="UniProtKB-EC"/>
</dbReference>
<dbReference type="SUPFAM" id="SSF50692">
    <property type="entry name" value="ADC-like"/>
    <property type="match status" value="1"/>
</dbReference>
<dbReference type="Pfam" id="PF01568">
    <property type="entry name" value="Molydop_binding"/>
    <property type="match status" value="1"/>
</dbReference>
<dbReference type="Pfam" id="PF00384">
    <property type="entry name" value="Molybdopterin"/>
    <property type="match status" value="1"/>
</dbReference>
<evidence type="ECO:0000256" key="4">
    <source>
        <dbReference type="ARBA" id="ARBA00022737"/>
    </source>
</evidence>
<dbReference type="InterPro" id="IPR017900">
    <property type="entry name" value="4Fe4S_Fe_S_CS"/>
</dbReference>
<dbReference type="InterPro" id="IPR006657">
    <property type="entry name" value="MoPterin_dinucl-bd_dom"/>
</dbReference>
<evidence type="ECO:0000256" key="2">
    <source>
        <dbReference type="ARBA" id="ARBA00022485"/>
    </source>
</evidence>
<evidence type="ECO:0000256" key="5">
    <source>
        <dbReference type="ARBA" id="ARBA00023002"/>
    </source>
</evidence>
<dbReference type="PIRSF" id="PIRSF036643">
    <property type="entry name" value="FDH_alpha"/>
    <property type="match status" value="1"/>
</dbReference>
<dbReference type="SUPFAM" id="SSF53706">
    <property type="entry name" value="Formate dehydrogenase/DMSO reductase, domains 1-3"/>
    <property type="match status" value="1"/>
</dbReference>
<dbReference type="Proteomes" id="UP001254165">
    <property type="component" value="Unassembled WGS sequence"/>
</dbReference>
<feature type="domain" description="2Fe-2S ferredoxin-type" evidence="9">
    <location>
        <begin position="2"/>
        <end position="80"/>
    </location>
</feature>
<dbReference type="NCBIfam" id="TIGR01591">
    <property type="entry name" value="Fdh-alpha"/>
    <property type="match status" value="1"/>
</dbReference>
<dbReference type="CDD" id="cd02790">
    <property type="entry name" value="MopB_CT_Formate-Dh_H"/>
    <property type="match status" value="1"/>
</dbReference>
<dbReference type="SUPFAM" id="SSF54862">
    <property type="entry name" value="4Fe-4S ferredoxins"/>
    <property type="match status" value="1"/>
</dbReference>
<dbReference type="Gene3D" id="2.40.40.20">
    <property type="match status" value="1"/>
</dbReference>
<evidence type="ECO:0000256" key="7">
    <source>
        <dbReference type="ARBA" id="ARBA00023014"/>
    </source>
</evidence>
<gene>
    <name evidence="12" type="primary">fdhF</name>
    <name evidence="12" type="ORF">QYE77_04380</name>
</gene>
<protein>
    <submittedName>
        <fullName evidence="12">Formate dehydrogenase subunit alpha</fullName>
        <ecNumber evidence="12">1.17.1.9</ecNumber>
    </submittedName>
</protein>
<dbReference type="Gene3D" id="2.20.25.90">
    <property type="entry name" value="ADC-like domains"/>
    <property type="match status" value="1"/>
</dbReference>
<dbReference type="Gene3D" id="3.40.228.10">
    <property type="entry name" value="Dimethylsulfoxide Reductase, domain 2"/>
    <property type="match status" value="1"/>
</dbReference>
<dbReference type="InterPro" id="IPR041924">
    <property type="entry name" value="Formate_Dh-H_N"/>
</dbReference>
<dbReference type="InterPro" id="IPR006478">
    <property type="entry name" value="Formate_DH_asu"/>
</dbReference>
<evidence type="ECO:0000259" key="10">
    <source>
        <dbReference type="PROSITE" id="PS51379"/>
    </source>
</evidence>
<dbReference type="Gene3D" id="3.10.20.740">
    <property type="match status" value="1"/>
</dbReference>
<dbReference type="Pfam" id="PF22117">
    <property type="entry name" value="Fer4_Nqo3"/>
    <property type="match status" value="1"/>
</dbReference>
<dbReference type="InterPro" id="IPR050123">
    <property type="entry name" value="Prok_molybdopt-oxidoreductase"/>
</dbReference>
<dbReference type="PROSITE" id="PS00551">
    <property type="entry name" value="MOLYBDOPTERIN_PROK_1"/>
    <property type="match status" value="1"/>
</dbReference>
<dbReference type="PROSITE" id="PS00641">
    <property type="entry name" value="COMPLEX1_75K_1"/>
    <property type="match status" value="1"/>
</dbReference>
<dbReference type="InterPro" id="IPR006656">
    <property type="entry name" value="Mopterin_OxRdtase"/>
</dbReference>
<dbReference type="SMART" id="SM00926">
    <property type="entry name" value="Molybdop_Fe4S4"/>
    <property type="match status" value="1"/>
</dbReference>
<dbReference type="CDD" id="cd02753">
    <property type="entry name" value="MopB_Formate-Dh-H"/>
    <property type="match status" value="1"/>
</dbReference>
<dbReference type="InterPro" id="IPR041925">
    <property type="entry name" value="CT_Formate-Dh_H"/>
</dbReference>
<keyword evidence="5 12" id="KW-0560">Oxidoreductase</keyword>
<evidence type="ECO:0000256" key="8">
    <source>
        <dbReference type="ARBA" id="ARBA00034078"/>
    </source>
</evidence>
<proteinExistence type="inferred from homology"/>
<comment type="cofactor">
    <cofactor evidence="8">
        <name>[2Fe-2S] cluster</name>
        <dbReference type="ChEBI" id="CHEBI:190135"/>
    </cofactor>
</comment>
<dbReference type="Gene3D" id="3.40.50.740">
    <property type="match status" value="1"/>
</dbReference>
<dbReference type="PROSITE" id="PS51669">
    <property type="entry name" value="4FE4S_MOW_BIS_MGD"/>
    <property type="match status" value="1"/>
</dbReference>
<comment type="caution">
    <text evidence="12">The sequence shown here is derived from an EMBL/GenBank/DDBJ whole genome shotgun (WGS) entry which is preliminary data.</text>
</comment>
<dbReference type="PROSITE" id="PS00198">
    <property type="entry name" value="4FE4S_FER_1"/>
    <property type="match status" value="1"/>
</dbReference>
<dbReference type="Pfam" id="PF13510">
    <property type="entry name" value="Fer2_4"/>
    <property type="match status" value="1"/>
</dbReference>
<dbReference type="InterPro" id="IPR000283">
    <property type="entry name" value="NADH_UbQ_OxRdtase_75kDa_su_CS"/>
</dbReference>
<dbReference type="InterPro" id="IPR027467">
    <property type="entry name" value="MopterinOxRdtase_cofactor_BS"/>
</dbReference>
<dbReference type="InterPro" id="IPR054351">
    <property type="entry name" value="NADH_UbQ_OxRdtase_ferredoxin"/>
</dbReference>
<dbReference type="EC" id="1.17.1.9" evidence="12"/>
<feature type="domain" description="4Fe-4S ferredoxin-type" evidence="10">
    <location>
        <begin position="140"/>
        <end position="169"/>
    </location>
</feature>
<organism evidence="12 13">
    <name type="scientific">Thermanaerothrix solaris</name>
    <dbReference type="NCBI Taxonomy" id="3058434"/>
    <lineage>
        <taxon>Bacteria</taxon>
        <taxon>Bacillati</taxon>
        <taxon>Chloroflexota</taxon>
        <taxon>Anaerolineae</taxon>
        <taxon>Anaerolineales</taxon>
        <taxon>Anaerolineaceae</taxon>
        <taxon>Thermanaerothrix</taxon>
    </lineage>
</organism>
<evidence type="ECO:0000259" key="11">
    <source>
        <dbReference type="PROSITE" id="PS51669"/>
    </source>
</evidence>
<dbReference type="PROSITE" id="PS51085">
    <property type="entry name" value="2FE2S_FER_2"/>
    <property type="match status" value="1"/>
</dbReference>
<keyword evidence="6" id="KW-0408">Iron</keyword>
<name>A0ABU3NKW6_9CHLR</name>
<dbReference type="InterPro" id="IPR036010">
    <property type="entry name" value="2Fe-2S_ferredoxin-like_sf"/>
</dbReference>
<dbReference type="InterPro" id="IPR006963">
    <property type="entry name" value="Mopterin_OxRdtase_4Fe-4S_dom"/>
</dbReference>
<keyword evidence="3" id="KW-0479">Metal-binding</keyword>
<keyword evidence="4" id="KW-0677">Repeat</keyword>
<dbReference type="CDD" id="cd00207">
    <property type="entry name" value="fer2"/>
    <property type="match status" value="1"/>
</dbReference>
<dbReference type="PANTHER" id="PTHR43105">
    <property type="entry name" value="RESPIRATORY NITRATE REDUCTASE"/>
    <property type="match status" value="1"/>
</dbReference>
<dbReference type="InterPro" id="IPR017896">
    <property type="entry name" value="4Fe4S_Fe-S-bd"/>
</dbReference>
<dbReference type="Pfam" id="PF04879">
    <property type="entry name" value="Molybdop_Fe4S4"/>
    <property type="match status" value="1"/>
</dbReference>
<keyword evidence="13" id="KW-1185">Reference proteome</keyword>
<dbReference type="Gene3D" id="3.30.70.20">
    <property type="match status" value="1"/>
</dbReference>
<dbReference type="InterPro" id="IPR001041">
    <property type="entry name" value="2Fe-2S_ferredoxin-type"/>
</dbReference>
<reference evidence="12 13" key="1">
    <citation type="submission" date="2023-07" db="EMBL/GenBank/DDBJ databases">
        <title>Novel species of Thermanaerothrix with wide hydrolytic capabilities.</title>
        <authorList>
            <person name="Zayulina K.S."/>
            <person name="Podosokorskaya O.A."/>
            <person name="Elcheninov A.G."/>
        </authorList>
    </citation>
    <scope>NUCLEOTIDE SEQUENCE [LARGE SCALE GENOMIC DNA]</scope>
    <source>
        <strain evidence="12 13">4228-RoL</strain>
    </source>
</reference>
<keyword evidence="2" id="KW-0004">4Fe-4S</keyword>
<accession>A0ABU3NKW6</accession>
<comment type="similarity">
    <text evidence="1">In the C-terminal section; belongs to the prokaryotic molybdopterin-containing oxidoreductase family.</text>
</comment>
<evidence type="ECO:0000256" key="3">
    <source>
        <dbReference type="ARBA" id="ARBA00022723"/>
    </source>
</evidence>
<evidence type="ECO:0000256" key="6">
    <source>
        <dbReference type="ARBA" id="ARBA00023004"/>
    </source>
</evidence>
<feature type="domain" description="4Fe-4S Mo/W bis-MGD-type" evidence="11">
    <location>
        <begin position="219"/>
        <end position="277"/>
    </location>
</feature>
<dbReference type="InterPro" id="IPR009010">
    <property type="entry name" value="Asp_de-COase-like_dom_sf"/>
</dbReference>
<sequence>MSMVKIIIDGKKLEVPEGMTVLEAAAQAGITIPTLCYHKDLSPHGGCRLCVVEVKGARTSLASCTLPVSDGMEVTTESPALRESRRTILQLLLSTYHDAGYASKDGHFNELEHWARAYDLDPASLMARAPRYPINSDPNPFVWVDLNKCILCGRCIRACAEVQGRFVWGLSERGYDTRIVAGMDETMLEARCESCGACVAYCPTGALDNKPSVSAGAPDKVVTTTCAYCGVGCQFDLHINTKENRIIRVVSNPNAPVNGMHLCVKGRYGYDYIHHPDRLLKPKVRAYLLKGEKRPANGDRGPWVEVDWETALDIVARKLAETRDTYGPDSVGILTSAKCTNEENYLMNKLARQVIGTNNIDHCARLCHSSTVAGLAMAYGSGAMSNSMKDVAEKAAAIFIIGSNTTEQHPVFGAMIRQAVLKRGAKLIVADPRRIDITEFATLHLQQRPGTDIALLNGLMHIIVQNGWEDKAFIVERTENYDAFVENLRDYTPERVAAITGVPVEQLYQAAEIMGKYHPMAVIWAMGITQHIVGVQNVLTLANLQMLLGNMGIPGGGVNPLRGQNNVQGACDMGGLPDVYPGYQRVTAEEARLKFEQAWGASLSDKVGLAVTEMIPAAGEGKIKAMYILGENPVMSDPDTNHVRHCLERLEFLALQEIFPSETSVYADVLLPGVSFAEKDGTFTNTERRIQRVRQAIRPLGDARPDWIIIRDLAQRIMSQGQRKINPEAPFADWNYTDTAQIMDEVAALTPIYAGVSHARLEAGESLQWPVRGKDHPGTPILHVGQFTRGKGKFHPTVHVPPAEQPDKDYPMVLTTGRVLYHWHGGEMTRRSKGLLEVYDRPLIEISPEDAQRIGLNGVRYVKVTSRRGSIVAEAWITDRVPPGLVYGNFHFPEASVNELTLAALDPISKIPEYKVAAVRVEAYHTT</sequence>
<evidence type="ECO:0000313" key="13">
    <source>
        <dbReference type="Proteomes" id="UP001254165"/>
    </source>
</evidence>
<evidence type="ECO:0000259" key="9">
    <source>
        <dbReference type="PROSITE" id="PS51085"/>
    </source>
</evidence>